<keyword evidence="5 7" id="KW-1133">Transmembrane helix</keyword>
<dbReference type="AlphaFoldDB" id="A0A6A2XCJ1"/>
<dbReference type="GO" id="GO:0005345">
    <property type="term" value="F:purine nucleobase transmembrane transporter activity"/>
    <property type="evidence" value="ECO:0007669"/>
    <property type="project" value="UniProtKB-ARBA"/>
</dbReference>
<reference evidence="8" key="1">
    <citation type="submission" date="2019-09" db="EMBL/GenBank/DDBJ databases">
        <title>Draft genome information of white flower Hibiscus syriacus.</title>
        <authorList>
            <person name="Kim Y.-M."/>
        </authorList>
    </citation>
    <scope>NUCLEOTIDE SEQUENCE [LARGE SCALE GENOMIC DNA]</scope>
    <source>
        <strain evidence="8">YM2019G1</strain>
    </source>
</reference>
<keyword evidence="6 7" id="KW-0472">Membrane</keyword>
<sequence>MHRRWCSRVRLDASVPAARAPKSIKETNVESRVRRPNILVAGGIDRHSPSLWDCSPAANIKGWQVFTIGTVRLVFEVSSLYSISVSTVGLPIVPVLAVFVFHDKMDEIKGMSMVLAIWGFVSYIYQHYIDHKKSKIQNRITSEIADEDCLPAYNIA</sequence>
<dbReference type="PANTHER" id="PTHR31376">
    <property type="entry name" value="OS09G0467300 PROTEIN-RELATED"/>
    <property type="match status" value="1"/>
</dbReference>
<accession>A0A6A2XCJ1</accession>
<evidence type="ECO:0000256" key="5">
    <source>
        <dbReference type="ARBA" id="ARBA00022989"/>
    </source>
</evidence>
<organism evidence="8 9">
    <name type="scientific">Hibiscus syriacus</name>
    <name type="common">Rose of Sharon</name>
    <dbReference type="NCBI Taxonomy" id="106335"/>
    <lineage>
        <taxon>Eukaryota</taxon>
        <taxon>Viridiplantae</taxon>
        <taxon>Streptophyta</taxon>
        <taxon>Embryophyta</taxon>
        <taxon>Tracheophyta</taxon>
        <taxon>Spermatophyta</taxon>
        <taxon>Magnoliopsida</taxon>
        <taxon>eudicotyledons</taxon>
        <taxon>Gunneridae</taxon>
        <taxon>Pentapetalae</taxon>
        <taxon>rosids</taxon>
        <taxon>malvids</taxon>
        <taxon>Malvales</taxon>
        <taxon>Malvaceae</taxon>
        <taxon>Malvoideae</taxon>
        <taxon>Hibiscus</taxon>
    </lineage>
</organism>
<dbReference type="EMBL" id="VEPZ02001429">
    <property type="protein sequence ID" value="KAE8673333.1"/>
    <property type="molecule type" value="Genomic_DNA"/>
</dbReference>
<proteinExistence type="inferred from homology"/>
<feature type="transmembrane region" description="Helical" evidence="7">
    <location>
        <begin position="108"/>
        <end position="125"/>
    </location>
</feature>
<gene>
    <name evidence="8" type="ORF">F3Y22_tig00111794pilonHSYRG00134</name>
</gene>
<keyword evidence="9" id="KW-1185">Reference proteome</keyword>
<keyword evidence="4 7" id="KW-0812">Transmembrane</keyword>
<keyword evidence="3" id="KW-0813">Transport</keyword>
<evidence type="ECO:0000313" key="9">
    <source>
        <dbReference type="Proteomes" id="UP000436088"/>
    </source>
</evidence>
<comment type="caution">
    <text evidence="8">The sequence shown here is derived from an EMBL/GenBank/DDBJ whole genome shotgun (WGS) entry which is preliminary data.</text>
</comment>
<dbReference type="InterPro" id="IPR030182">
    <property type="entry name" value="PUP_plant"/>
</dbReference>
<comment type="subcellular location">
    <subcellularLocation>
        <location evidence="1">Membrane</location>
    </subcellularLocation>
</comment>
<dbReference type="PANTHER" id="PTHR31376:SF50">
    <property type="entry name" value="PURINE PERMEASE-RELATED"/>
    <property type="match status" value="1"/>
</dbReference>
<evidence type="ECO:0000256" key="3">
    <source>
        <dbReference type="ARBA" id="ARBA00022448"/>
    </source>
</evidence>
<protein>
    <submittedName>
        <fullName evidence="8">Uncharacterized protein</fullName>
    </submittedName>
</protein>
<evidence type="ECO:0000256" key="4">
    <source>
        <dbReference type="ARBA" id="ARBA00022692"/>
    </source>
</evidence>
<dbReference type="GO" id="GO:0016020">
    <property type="term" value="C:membrane"/>
    <property type="evidence" value="ECO:0007669"/>
    <property type="project" value="UniProtKB-SubCell"/>
</dbReference>
<dbReference type="GO" id="GO:0015211">
    <property type="term" value="F:purine nucleoside transmembrane transporter activity"/>
    <property type="evidence" value="ECO:0007669"/>
    <property type="project" value="InterPro"/>
</dbReference>
<evidence type="ECO:0000313" key="8">
    <source>
        <dbReference type="EMBL" id="KAE8673333.1"/>
    </source>
</evidence>
<evidence type="ECO:0000256" key="1">
    <source>
        <dbReference type="ARBA" id="ARBA00004370"/>
    </source>
</evidence>
<comment type="similarity">
    <text evidence="2">Belongs to the purine permeases (TC 2.A.7.14) family.</text>
</comment>
<name>A0A6A2XCJ1_HIBSY</name>
<evidence type="ECO:0000256" key="7">
    <source>
        <dbReference type="SAM" id="Phobius"/>
    </source>
</evidence>
<evidence type="ECO:0000256" key="2">
    <source>
        <dbReference type="ARBA" id="ARBA00006213"/>
    </source>
</evidence>
<dbReference type="Pfam" id="PF16913">
    <property type="entry name" value="PUNUT"/>
    <property type="match status" value="1"/>
</dbReference>
<dbReference type="Proteomes" id="UP000436088">
    <property type="component" value="Unassembled WGS sequence"/>
</dbReference>
<feature type="transmembrane region" description="Helical" evidence="7">
    <location>
        <begin position="80"/>
        <end position="102"/>
    </location>
</feature>
<evidence type="ECO:0000256" key="6">
    <source>
        <dbReference type="ARBA" id="ARBA00023136"/>
    </source>
</evidence>